<evidence type="ECO:0000313" key="2">
    <source>
        <dbReference type="Proteomes" id="UP000197138"/>
    </source>
</evidence>
<reference evidence="2" key="1">
    <citation type="journal article" date="2017" name="Plant J.">
        <title>The pomegranate (Punica granatum L.) genome and the genomics of punicalagin biosynthesis.</title>
        <authorList>
            <person name="Qin G."/>
            <person name="Xu C."/>
            <person name="Ming R."/>
            <person name="Tang H."/>
            <person name="Guyot R."/>
            <person name="Kramer E.M."/>
            <person name="Hu Y."/>
            <person name="Yi X."/>
            <person name="Qi Y."/>
            <person name="Xu X."/>
            <person name="Gao Z."/>
            <person name="Pan H."/>
            <person name="Jian J."/>
            <person name="Tian Y."/>
            <person name="Yue Z."/>
            <person name="Xu Y."/>
        </authorList>
    </citation>
    <scope>NUCLEOTIDE SEQUENCE [LARGE SCALE GENOMIC DNA]</scope>
    <source>
        <strain evidence="2">cv. Dabenzi</strain>
    </source>
</reference>
<sequence>MAAFSSGQESKQPLTILDYPETGQRVHLFTKQVTASDLRLGLRLIKSAETYFNEIPLQLRNEIREHGVDGNVLHPSCTFPRHHA</sequence>
<proteinExistence type="predicted"/>
<protein>
    <submittedName>
        <fullName evidence="1">Uncharacterized protein</fullName>
    </submittedName>
</protein>
<dbReference type="EMBL" id="MTKT01004810">
    <property type="protein sequence ID" value="OWM70260.1"/>
    <property type="molecule type" value="Genomic_DNA"/>
</dbReference>
<dbReference type="AlphaFoldDB" id="A0A218WD55"/>
<accession>A0A218WD55</accession>
<gene>
    <name evidence="1" type="ORF">CDL15_Pgr026110</name>
</gene>
<evidence type="ECO:0000313" key="1">
    <source>
        <dbReference type="EMBL" id="OWM70260.1"/>
    </source>
</evidence>
<dbReference type="Proteomes" id="UP000197138">
    <property type="component" value="Unassembled WGS sequence"/>
</dbReference>
<name>A0A218WD55_PUNGR</name>
<organism evidence="1 2">
    <name type="scientific">Punica granatum</name>
    <name type="common">Pomegranate</name>
    <dbReference type="NCBI Taxonomy" id="22663"/>
    <lineage>
        <taxon>Eukaryota</taxon>
        <taxon>Viridiplantae</taxon>
        <taxon>Streptophyta</taxon>
        <taxon>Embryophyta</taxon>
        <taxon>Tracheophyta</taxon>
        <taxon>Spermatophyta</taxon>
        <taxon>Magnoliopsida</taxon>
        <taxon>eudicotyledons</taxon>
        <taxon>Gunneridae</taxon>
        <taxon>Pentapetalae</taxon>
        <taxon>rosids</taxon>
        <taxon>malvids</taxon>
        <taxon>Myrtales</taxon>
        <taxon>Lythraceae</taxon>
        <taxon>Punica</taxon>
    </lineage>
</organism>
<comment type="caution">
    <text evidence="1">The sequence shown here is derived from an EMBL/GenBank/DDBJ whole genome shotgun (WGS) entry which is preliminary data.</text>
</comment>